<reference evidence="1" key="1">
    <citation type="submission" date="2022-08" db="EMBL/GenBank/DDBJ databases">
        <authorList>
            <person name="Tian L."/>
        </authorList>
    </citation>
    <scope>NUCLEOTIDE SEQUENCE</scope>
    <source>
        <strain evidence="1">CM253</strain>
    </source>
</reference>
<proteinExistence type="predicted"/>
<dbReference type="RefSeq" id="WP_257856002.1">
    <property type="nucleotide sequence ID" value="NZ_CP102514.1"/>
</dbReference>
<evidence type="ECO:0000313" key="1">
    <source>
        <dbReference type="EMBL" id="UUY48440.1"/>
    </source>
</evidence>
<keyword evidence="2" id="KW-1185">Reference proteome</keyword>
<accession>A0ABY5PYC4</accession>
<name>A0ABY5PYC4_9ACTN</name>
<protein>
    <submittedName>
        <fullName evidence="1">Uncharacterized protein</fullName>
    </submittedName>
</protein>
<dbReference type="GeneID" id="95574831"/>
<organism evidence="1 2">
    <name type="scientific">Streptomyces yangpuensis</name>
    <dbReference type="NCBI Taxonomy" id="1648182"/>
    <lineage>
        <taxon>Bacteria</taxon>
        <taxon>Bacillati</taxon>
        <taxon>Actinomycetota</taxon>
        <taxon>Actinomycetes</taxon>
        <taxon>Kitasatosporales</taxon>
        <taxon>Streptomycetaceae</taxon>
        <taxon>Streptomyces</taxon>
    </lineage>
</organism>
<dbReference type="Proteomes" id="UP001057738">
    <property type="component" value="Chromosome"/>
</dbReference>
<evidence type="ECO:0000313" key="2">
    <source>
        <dbReference type="Proteomes" id="UP001057738"/>
    </source>
</evidence>
<gene>
    <name evidence="1" type="ORF">NRK68_15235</name>
</gene>
<dbReference type="EMBL" id="CP102514">
    <property type="protein sequence ID" value="UUY48440.1"/>
    <property type="molecule type" value="Genomic_DNA"/>
</dbReference>
<sequence length="132" mass="13824">MKLPAGAVGATARLDVVRIAAGPERWGDPMTGDVTARWEGAEAAGALALIGRFPTARQTLCGFAPGWGVRAYGHDPAAPPLFEAAFCYGCDLARLWGPAVPEGLGRQPFASDSPNAQYLLLRFREAAGMIGP</sequence>